<dbReference type="InterPro" id="IPR009057">
    <property type="entry name" value="Homeodomain-like_sf"/>
</dbReference>
<feature type="domain" description="HTH tetR-type" evidence="3">
    <location>
        <begin position="10"/>
        <end position="70"/>
    </location>
</feature>
<gene>
    <name evidence="4" type="ORF">D5400_06905</name>
</gene>
<evidence type="ECO:0000256" key="2">
    <source>
        <dbReference type="PROSITE-ProRule" id="PRU00335"/>
    </source>
</evidence>
<keyword evidence="1 2" id="KW-0238">DNA-binding</keyword>
<dbReference type="Gene3D" id="1.10.357.10">
    <property type="entry name" value="Tetracycline Repressor, domain 2"/>
    <property type="match status" value="1"/>
</dbReference>
<name>A0A3Q8XMI2_9HYPH</name>
<feature type="DNA-binding region" description="H-T-H motif" evidence="2">
    <location>
        <begin position="33"/>
        <end position="52"/>
    </location>
</feature>
<dbReference type="AlphaFoldDB" id="A0A3Q8XMI2"/>
<sequence length="207" mass="23356">MTGLREQQKADRHRRILDAASALFRNLGYEAARMEDIAELARVSPGTVYNYFGYKGDVLVAIVAMEVEEILGDGALMIDRPHHNVEEAVSSLIAHYYDHSLVYLNKEMWRMAMALSIRDPNGPVSLRYTALDQQLADQICQLLKRLQIAGLVTAGLDTVAIGQMIFNNLNMMFMEFVKDERMPLSLLKDRVSQQNAPLLRLICSKVA</sequence>
<dbReference type="PRINTS" id="PR00455">
    <property type="entry name" value="HTHTETR"/>
</dbReference>
<protein>
    <submittedName>
        <fullName evidence="4">TetR/AcrR family transcriptional regulator</fullName>
    </submittedName>
</protein>
<dbReference type="OrthoDB" id="7185252at2"/>
<dbReference type="PANTHER" id="PTHR30055">
    <property type="entry name" value="HTH-TYPE TRANSCRIPTIONAL REGULATOR RUTR"/>
    <property type="match status" value="1"/>
</dbReference>
<dbReference type="Pfam" id="PF00440">
    <property type="entry name" value="TetR_N"/>
    <property type="match status" value="1"/>
</dbReference>
<dbReference type="RefSeq" id="WP_126008908.1">
    <property type="nucleotide sequence ID" value="NZ_CP032509.1"/>
</dbReference>
<dbReference type="EMBL" id="CP032509">
    <property type="protein sequence ID" value="AZN71041.1"/>
    <property type="molecule type" value="Genomic_DNA"/>
</dbReference>
<dbReference type="InterPro" id="IPR050109">
    <property type="entry name" value="HTH-type_TetR-like_transc_reg"/>
</dbReference>
<dbReference type="InterPro" id="IPR001647">
    <property type="entry name" value="HTH_TetR"/>
</dbReference>
<proteinExistence type="predicted"/>
<keyword evidence="5" id="KW-1185">Reference proteome</keyword>
<dbReference type="GO" id="GO:0000976">
    <property type="term" value="F:transcription cis-regulatory region binding"/>
    <property type="evidence" value="ECO:0007669"/>
    <property type="project" value="TreeGrafter"/>
</dbReference>
<evidence type="ECO:0000259" key="3">
    <source>
        <dbReference type="PROSITE" id="PS50977"/>
    </source>
</evidence>
<evidence type="ECO:0000256" key="1">
    <source>
        <dbReference type="ARBA" id="ARBA00023125"/>
    </source>
</evidence>
<organism evidence="4 5">
    <name type="scientific">Georhizobium profundi</name>
    <dbReference type="NCBI Taxonomy" id="2341112"/>
    <lineage>
        <taxon>Bacteria</taxon>
        <taxon>Pseudomonadati</taxon>
        <taxon>Pseudomonadota</taxon>
        <taxon>Alphaproteobacteria</taxon>
        <taxon>Hyphomicrobiales</taxon>
        <taxon>Rhizobiaceae</taxon>
        <taxon>Georhizobium</taxon>
    </lineage>
</organism>
<dbReference type="PANTHER" id="PTHR30055:SF226">
    <property type="entry name" value="HTH-TYPE TRANSCRIPTIONAL REGULATOR PKSA"/>
    <property type="match status" value="1"/>
</dbReference>
<reference evidence="4 5" key="1">
    <citation type="submission" date="2018-09" db="EMBL/GenBank/DDBJ databases">
        <title>Marinorhizobium profundi gen. nov., sp. nov., isolated from a deep-sea sediment sample from the New Britain Trench and proposal of Marinorhizobiaceae fam. nov. in the order Rhizobiales of the class Alphaproteobacteria.</title>
        <authorList>
            <person name="Cao J."/>
        </authorList>
    </citation>
    <scope>NUCLEOTIDE SEQUENCE [LARGE SCALE GENOMIC DNA]</scope>
    <source>
        <strain evidence="4 5">WS11</strain>
    </source>
</reference>
<dbReference type="KEGG" id="abaw:D5400_06905"/>
<dbReference type="Proteomes" id="UP000268192">
    <property type="component" value="Chromosome"/>
</dbReference>
<evidence type="ECO:0000313" key="5">
    <source>
        <dbReference type="Proteomes" id="UP000268192"/>
    </source>
</evidence>
<accession>A0A3Q8XMI2</accession>
<dbReference type="GO" id="GO:0003700">
    <property type="term" value="F:DNA-binding transcription factor activity"/>
    <property type="evidence" value="ECO:0007669"/>
    <property type="project" value="TreeGrafter"/>
</dbReference>
<dbReference type="PROSITE" id="PS50977">
    <property type="entry name" value="HTH_TETR_2"/>
    <property type="match status" value="1"/>
</dbReference>
<dbReference type="SUPFAM" id="SSF46689">
    <property type="entry name" value="Homeodomain-like"/>
    <property type="match status" value="1"/>
</dbReference>
<evidence type="ECO:0000313" key="4">
    <source>
        <dbReference type="EMBL" id="AZN71041.1"/>
    </source>
</evidence>